<dbReference type="Pfam" id="PF21959">
    <property type="entry name" value="DUF6923"/>
    <property type="match status" value="1"/>
</dbReference>
<feature type="compositionally biased region" description="Acidic residues" evidence="1">
    <location>
        <begin position="516"/>
        <end position="527"/>
    </location>
</feature>
<dbReference type="GO" id="GO:0016020">
    <property type="term" value="C:membrane"/>
    <property type="evidence" value="ECO:0007669"/>
    <property type="project" value="InterPro"/>
</dbReference>
<gene>
    <name evidence="4" type="ORF">Thini_1534</name>
</gene>
<dbReference type="Gene3D" id="2.60.40.10">
    <property type="entry name" value="Immunoglobulins"/>
    <property type="match status" value="13"/>
</dbReference>
<keyword evidence="5" id="KW-1185">Reference proteome</keyword>
<dbReference type="RefSeq" id="WP_002708078.1">
    <property type="nucleotide sequence ID" value="NZ_JH651384.1"/>
</dbReference>
<dbReference type="PROSITE" id="PS50268">
    <property type="entry name" value="CADHERIN_2"/>
    <property type="match status" value="1"/>
</dbReference>
<dbReference type="InterPro" id="IPR013783">
    <property type="entry name" value="Ig-like_fold"/>
</dbReference>
<dbReference type="CDD" id="cd11304">
    <property type="entry name" value="Cadherin_repeat"/>
    <property type="match status" value="1"/>
</dbReference>
<dbReference type="Proteomes" id="UP000005317">
    <property type="component" value="Unassembled WGS sequence"/>
</dbReference>
<dbReference type="NCBIfam" id="NF033510">
    <property type="entry name" value="Ca_tandemer"/>
    <property type="match status" value="13"/>
</dbReference>
<dbReference type="SUPFAM" id="SSF49313">
    <property type="entry name" value="Cadherin-like"/>
    <property type="match status" value="1"/>
</dbReference>
<dbReference type="SUPFAM" id="SSF63825">
    <property type="entry name" value="YWTD domain"/>
    <property type="match status" value="1"/>
</dbReference>
<dbReference type="Gene3D" id="2.60.40.60">
    <property type="entry name" value="Cadherins"/>
    <property type="match status" value="1"/>
</dbReference>
<feature type="region of interest" description="Disordered" evidence="1">
    <location>
        <begin position="1902"/>
        <end position="1921"/>
    </location>
</feature>
<dbReference type="NCBIfam" id="TIGR01451">
    <property type="entry name" value="B_ant_repeat"/>
    <property type="match status" value="1"/>
</dbReference>
<keyword evidence="2" id="KW-0732">Signal</keyword>
<feature type="region of interest" description="Disordered" evidence="1">
    <location>
        <begin position="871"/>
        <end position="951"/>
    </location>
</feature>
<dbReference type="Pfam" id="PF01345">
    <property type="entry name" value="DUF11"/>
    <property type="match status" value="1"/>
</dbReference>
<name>A0A656HF77_THINJ</name>
<dbReference type="InterPro" id="IPR002126">
    <property type="entry name" value="Cadherin-like_dom"/>
</dbReference>
<dbReference type="GO" id="GO:0007156">
    <property type="term" value="P:homophilic cell adhesion via plasma membrane adhesion molecules"/>
    <property type="evidence" value="ECO:0007669"/>
    <property type="project" value="InterPro"/>
</dbReference>
<feature type="compositionally biased region" description="Polar residues" evidence="1">
    <location>
        <begin position="1906"/>
        <end position="1921"/>
    </location>
</feature>
<dbReference type="InterPro" id="IPR047589">
    <property type="entry name" value="DUF11_rpt"/>
</dbReference>
<feature type="chain" id="PRO_5024957720" evidence="2">
    <location>
        <begin position="37"/>
        <end position="2917"/>
    </location>
</feature>
<feature type="signal peptide" evidence="2">
    <location>
        <begin position="1"/>
        <end position="36"/>
    </location>
</feature>
<feature type="region of interest" description="Disordered" evidence="1">
    <location>
        <begin position="453"/>
        <end position="540"/>
    </location>
</feature>
<feature type="region of interest" description="Disordered" evidence="1">
    <location>
        <begin position="1481"/>
        <end position="1508"/>
    </location>
</feature>
<reference evidence="5" key="1">
    <citation type="journal article" date="2011" name="Stand. Genomic Sci.">
        <title>Genome sequence of the filamentous, gliding Thiothrix nivea neotype strain (JP2(T)).</title>
        <authorList>
            <person name="Lapidus A."/>
            <person name="Nolan M."/>
            <person name="Lucas S."/>
            <person name="Glavina Del Rio T."/>
            <person name="Tice H."/>
            <person name="Cheng J.F."/>
            <person name="Tapia R."/>
            <person name="Han C."/>
            <person name="Goodwin L."/>
            <person name="Pitluck S."/>
            <person name="Liolios K."/>
            <person name="Pagani I."/>
            <person name="Ivanova N."/>
            <person name="Huntemann M."/>
            <person name="Mavromatis K."/>
            <person name="Mikhailova N."/>
            <person name="Pati A."/>
            <person name="Chen A."/>
            <person name="Palaniappan K."/>
            <person name="Land M."/>
            <person name="Brambilla E.M."/>
            <person name="Rohde M."/>
            <person name="Abt B."/>
            <person name="Verbarg S."/>
            <person name="Goker M."/>
            <person name="Bristow J."/>
            <person name="Eisen J.A."/>
            <person name="Markowitz V."/>
            <person name="Hugenholtz P."/>
            <person name="Kyrpides N.C."/>
            <person name="Klenk H.P."/>
            <person name="Woyke T."/>
        </authorList>
    </citation>
    <scope>NUCLEOTIDE SEQUENCE [LARGE SCALE GENOMIC DNA]</scope>
    <source>
        <strain evidence="5">ATCC 35100 / DSM 5205 / JP2</strain>
    </source>
</reference>
<feature type="region of interest" description="Disordered" evidence="1">
    <location>
        <begin position="126"/>
        <end position="194"/>
    </location>
</feature>
<dbReference type="OrthoDB" id="5902819at2"/>
<dbReference type="GO" id="GO:0005509">
    <property type="term" value="F:calcium ion binding"/>
    <property type="evidence" value="ECO:0007669"/>
    <property type="project" value="InterPro"/>
</dbReference>
<feature type="domain" description="Cadherin" evidence="3">
    <location>
        <begin position="2575"/>
        <end position="2660"/>
    </location>
</feature>
<dbReference type="InterPro" id="IPR028974">
    <property type="entry name" value="TSP_type-3_rpt"/>
</dbReference>
<feature type="compositionally biased region" description="Acidic residues" evidence="1">
    <location>
        <begin position="470"/>
        <end position="490"/>
    </location>
</feature>
<feature type="compositionally biased region" description="Acidic residues" evidence="1">
    <location>
        <begin position="882"/>
        <end position="935"/>
    </location>
</feature>
<evidence type="ECO:0000256" key="1">
    <source>
        <dbReference type="SAM" id="MobiDB-lite"/>
    </source>
</evidence>
<dbReference type="NCBIfam" id="NF012196">
    <property type="entry name" value="Ig_like_ice"/>
    <property type="match status" value="5"/>
</dbReference>
<feature type="compositionally biased region" description="Polar residues" evidence="1">
    <location>
        <begin position="1491"/>
        <end position="1508"/>
    </location>
</feature>
<dbReference type="SUPFAM" id="SSF103647">
    <property type="entry name" value="TSP type-3 repeat"/>
    <property type="match status" value="1"/>
</dbReference>
<evidence type="ECO:0000256" key="2">
    <source>
        <dbReference type="SAM" id="SignalP"/>
    </source>
</evidence>
<feature type="region of interest" description="Disordered" evidence="1">
    <location>
        <begin position="1421"/>
        <end position="1456"/>
    </location>
</feature>
<organism evidence="4 5">
    <name type="scientific">Thiothrix nivea (strain ATCC 35100 / DSM 5205 / JP2)</name>
    <dbReference type="NCBI Taxonomy" id="870187"/>
    <lineage>
        <taxon>Bacteria</taxon>
        <taxon>Pseudomonadati</taxon>
        <taxon>Pseudomonadota</taxon>
        <taxon>Gammaproteobacteria</taxon>
        <taxon>Thiotrichales</taxon>
        <taxon>Thiotrichaceae</taxon>
        <taxon>Thiothrix</taxon>
    </lineage>
</organism>
<dbReference type="InterPro" id="IPR054215">
    <property type="entry name" value="DUF6923"/>
</dbReference>
<dbReference type="Gene3D" id="2.60.40.1170">
    <property type="entry name" value="Mu homology domain, subdomain B"/>
    <property type="match status" value="1"/>
</dbReference>
<dbReference type="InterPro" id="IPR001434">
    <property type="entry name" value="OmcB-like_DUF11"/>
</dbReference>
<evidence type="ECO:0000259" key="3">
    <source>
        <dbReference type="PROSITE" id="PS50268"/>
    </source>
</evidence>
<feature type="compositionally biased region" description="Acidic residues" evidence="1">
    <location>
        <begin position="166"/>
        <end position="187"/>
    </location>
</feature>
<feature type="compositionally biased region" description="Polar residues" evidence="1">
    <location>
        <begin position="1525"/>
        <end position="1544"/>
    </location>
</feature>
<feature type="region of interest" description="Disordered" evidence="1">
    <location>
        <begin position="1521"/>
        <end position="1544"/>
    </location>
</feature>
<accession>A0A656HF77</accession>
<sequence precursor="true">MNRFPHPDLPCTGKPLLLTSVSALLAILALPPSVSADQTIGDGTTTVIGAGATQDMNCQAVTISSGGVLDMSAGGTLQEVTALTITGELKGGSGQILKLAGWANNGTVSSLPANIEFTTDCGPITVAGTSDTDGDGISDDLEGGTDINGDSQPDLDVDNDGIYNFLDDDSDGDGTNDDAEGTGDNDSDGIPNWLDATDAIPLDTDGDSINNISDLDDDNDGIPDSIERPTVSPVDFTGLTTSGGIYIQTTNNETVADVTVSGFSTDDPEGGDLLADGSLIKWGEMGPLTNLKTTSVNFAFEQPSTIHLTLGAAEAVQLNINDTVRFQAVGVQPGFSWTVKSSSDVTITYATRIVPNDVIILRGSSTANAAFDISTNQEASGFVAEHVNRIDKVDGINNFAGFHLTVSGVRDDDADNIYNHLDLDSDNDGIPDNVEAQLTGSYVAPNGDAAGNNGLDSAYGAGLTPVNTDNADEPDYLDTDSDNEGGDDATESGNVDAGETYADVNGSLDNGAGDLPDTDAAVDDDAQPDFRDADADTAPPFTCDGTLYQSTTPDFYDPATLMGITVTSSGASATSIGDDSHGVSYNSMGYNTQDNLLYGISTDDQQLVVIDATGKAVKLGAVSGVTITGTSAGDMDDSGKLYMKGGSDDQLHIIDVATRSGTTVTLSQSFKTGDWAWNPADGLLYAINTNDLMLYTIDPATGMVTKVSDKAGELFGATFFDSANNLYGISNLTGNLYRVDITDNSQSVIAEGLSPASGNDGASCRGDFASDLGLAVTADKTNPLPGETVTYTLTLNNQGPSTATGIQVSIPLPAGLTYASDDGAGTFDPGTGIWNSGDLANGNSTTLSLTATVGASGPYLFTAEVSATDQVDNNSNPSLSFADDDLNDGVPDNDEATFDVMDSDEDGIPDSTDIDNDNDGFLDADEGTADTDGDGVADNFDRDSDNDGIPDVTENVCGWSEGRWVLGAANGDGNVQTASYQHPNGSILAELGSGMPIGKLYNSPIAPPHEYTALFGTSDPTIEGRSILGVGSGAAGANNGTAITLDLSGFTLTHELTFGIENLAAGTPTNPYKYKLELLDSAGQPMNLATMNFMGTEYAIQGGKNTTTGEPYNEALSLDTATGIITITPDGVNSYNSLGAFWNHLPAGVTKIRLSVQDATTGFGDSIRLYVGVPDASSCTNDTDNDNLPDYRDLDTDGDGIPDNIEAQSTAAYIAPGADTDNDGLIDNYTEKDVNGNWVKLGLDPVDTDADALPDLRDLDSDGDNAPDTQEAGVILQHTDQDNDGLDTAVDDNDAQYGSANADITDIMAAYPNDNTNVSWRVADTTPPTLGINAVATDDIINAAEASTDLPITGTTDAEDGQTVTLHLNGKDYTGTASGGTWSTTVPTADVATLANGPVTVTADVSDKVGNPATQATRNITVDTTPPAAPPVSGPAVTADNTPDITGTGEPGATLDVKDGNGVSVCSTTVDANGDWTCTPANPLPEGDNPLNATQTDPAGNTSPATPHTVTVDTIAPAITGIDVPTTNNPQPALSGTTDAPEGSTVTVTNGNNASVCTATVTVNGDWSCTPTVALPEGNNTLLASTTDAAGNTGTDTFTALIDITPPAITITAISSDDYINALETKSDVPVTGTSTGLEPGQTLTVTLNGQPYSSAVQADGHWTVMMPTAIIDALPEGQISVTADANDKAGNPAQQVNHNATIDKTAPTIQVQDVDITNNPTPPLSGNTTAGEGQTVSVTDSQGNPVCSTTVGVDGVWSCTPTGNLPSNNNTLTATVTDPAGNPASDTFTANVDTGLPSITLDTIAGDNIISAAEAANDIPVSGFTDAEIGQTVTVGVNGKTYAATVGANGQWSTVIPATDAALLPDGVMPLTADVKDLAGNAAPTSSRDLTIDQTGPAITLTDVPATNNPRPLLSGTTAAPQGASVTVTDANGATVCSTTTQAGGTWSCVPATDLPEGQNDLTVSTIDDLGNPGTGTGSVTIDLTAPVITIDTISNDDRINAQEANAPVLVSGTSIGLAAGQNVALFINGKTYAATVGADGKWGTNIPTVDVAALTEGTEPVTASATDPAGNAATPVIRDVTVDKTAPTILAQDISVTNNPKPPLTGITTAGAGQTVNVTDSAGNPVCSADVAADGKWSCTPEANLPSGTVTLTATVTDPAGNSANDTFVVTVDTGLPSISIAPIAIDNRVNATEASAPVIIQGNTDAELNQAVSVTLGGKTYTTQITTGGQWLVSIPTADLASLADSTQTVTADVKDRAGNAAPQASRDLIIDINPPALAGNDIPATNNTLPLLSGTTDAGDGTLVTVKDAGGASVCQATTQADGTWSCVPSTALAEGVTPLTASVTDLSGNTASDSFDVTVDTTAPTIAINAIATDDILNATEAASPVSISGITSGVEADRTVTLALHGKPYSTTVAADGTWTVTVPAADAQALNDGMTTLKADVSDAAGNPATANRDLTVDTTLVITAVGIPYSYEPRPALAGTTDAGTGAIVTVTDKDGNTLCTATTAADSRWTCPPDTDLPNGENLLAASVSDPAGNQASTGFTVVVHHVPVFTTPNTASVPENSTGMVMDIEASPGTGLTFSFSGGLDNGNFTLDPATGKLSFKETPDFEKPTDANTDNTYIVGIKACDTQGNCAEQIVIVSVTDLNEPTPTIKLQARAFLQGAYNSDTGLMADNLRTQGILPVNQPYVAAPTSHAGAETLNPYMATLEGDNAIVDWMLVDLRDAADPKTILKTQAVMVQRDGDLVDAQSGSADITFADMQAGDYFVSVRHRNHLGVMTASAVRLGDLANMVDFTLTATPTYGSYARIEAGATALLWAGDANQTQQVIANGQYADVSVIFGNVLIKDGKNLEASANYQLMGYEVTDINMDGVTLFAGPGNDINLLLGNVLLHPANANTAANYIIDGKLPH</sequence>
<dbReference type="EMBL" id="JH651384">
    <property type="protein sequence ID" value="EIJ34136.1"/>
    <property type="molecule type" value="Genomic_DNA"/>
</dbReference>
<proteinExistence type="predicted"/>
<dbReference type="InterPro" id="IPR044016">
    <property type="entry name" value="Big_13"/>
</dbReference>
<protein>
    <submittedName>
        <fullName evidence="4">Conserved repeat domain protein</fullName>
    </submittedName>
</protein>
<dbReference type="InterPro" id="IPR049826">
    <property type="entry name" value="Ig-like_ice"/>
</dbReference>
<feature type="compositionally biased region" description="Acidic residues" evidence="1">
    <location>
        <begin position="132"/>
        <end position="143"/>
    </location>
</feature>
<evidence type="ECO:0000313" key="5">
    <source>
        <dbReference type="Proteomes" id="UP000005317"/>
    </source>
</evidence>
<dbReference type="Gene3D" id="4.10.1080.10">
    <property type="entry name" value="TSP type-3 repeat"/>
    <property type="match status" value="1"/>
</dbReference>
<evidence type="ECO:0000313" key="4">
    <source>
        <dbReference type="EMBL" id="EIJ34136.1"/>
    </source>
</evidence>
<dbReference type="InterPro" id="IPR015919">
    <property type="entry name" value="Cadherin-like_sf"/>
</dbReference>
<dbReference type="Pfam" id="PF19077">
    <property type="entry name" value="Big_13"/>
    <property type="match status" value="9"/>
</dbReference>